<dbReference type="EMBL" id="PGOL01000270">
    <property type="protein sequence ID" value="PKI73565.1"/>
    <property type="molecule type" value="Genomic_DNA"/>
</dbReference>
<sequence length="167" mass="18400">MGDSVNKKKCWTSWAGRTGPRFSGGGLDRVGRMGCCWAERMGCELGWTGPTRAGPTELPLDRAGLPQRSGLDHWVAGPDCYLCWPREEKLTGLAKNETKGEEGRRFVAVVMAKRGGFRLPRTPGVPPEVARAPEGPSLSRQHLEPTRSRREVASATQYPGPKELWRS</sequence>
<comment type="caution">
    <text evidence="2">The sequence shown here is derived from an EMBL/GenBank/DDBJ whole genome shotgun (WGS) entry which is preliminary data.</text>
</comment>
<proteinExistence type="predicted"/>
<evidence type="ECO:0000313" key="2">
    <source>
        <dbReference type="EMBL" id="PKI73565.1"/>
    </source>
</evidence>
<evidence type="ECO:0000313" key="3">
    <source>
        <dbReference type="Proteomes" id="UP000233551"/>
    </source>
</evidence>
<dbReference type="AlphaFoldDB" id="A0A2I0KYM4"/>
<organism evidence="2 3">
    <name type="scientific">Punica granatum</name>
    <name type="common">Pomegranate</name>
    <dbReference type="NCBI Taxonomy" id="22663"/>
    <lineage>
        <taxon>Eukaryota</taxon>
        <taxon>Viridiplantae</taxon>
        <taxon>Streptophyta</taxon>
        <taxon>Embryophyta</taxon>
        <taxon>Tracheophyta</taxon>
        <taxon>Spermatophyta</taxon>
        <taxon>Magnoliopsida</taxon>
        <taxon>eudicotyledons</taxon>
        <taxon>Gunneridae</taxon>
        <taxon>Pentapetalae</taxon>
        <taxon>rosids</taxon>
        <taxon>malvids</taxon>
        <taxon>Myrtales</taxon>
        <taxon>Lythraceae</taxon>
        <taxon>Punica</taxon>
    </lineage>
</organism>
<feature type="compositionally biased region" description="Basic and acidic residues" evidence="1">
    <location>
        <begin position="141"/>
        <end position="152"/>
    </location>
</feature>
<reference evidence="2 3" key="1">
    <citation type="submission" date="2017-11" db="EMBL/GenBank/DDBJ databases">
        <title>De-novo sequencing of pomegranate (Punica granatum L.) genome.</title>
        <authorList>
            <person name="Akparov Z."/>
            <person name="Amiraslanov A."/>
            <person name="Hajiyeva S."/>
            <person name="Abbasov M."/>
            <person name="Kaur K."/>
            <person name="Hamwieh A."/>
            <person name="Solovyev V."/>
            <person name="Salamov A."/>
            <person name="Braich B."/>
            <person name="Kosarev P."/>
            <person name="Mahmoud A."/>
            <person name="Hajiyev E."/>
            <person name="Babayeva S."/>
            <person name="Izzatullayeva V."/>
            <person name="Mammadov A."/>
            <person name="Mammadov A."/>
            <person name="Sharifova S."/>
            <person name="Ojaghi J."/>
            <person name="Eynullazada K."/>
            <person name="Bayramov B."/>
            <person name="Abdulazimova A."/>
            <person name="Shahmuradov I."/>
        </authorList>
    </citation>
    <scope>NUCLEOTIDE SEQUENCE [LARGE SCALE GENOMIC DNA]</scope>
    <source>
        <strain evidence="3">cv. AG2017</strain>
        <tissue evidence="2">Leaf</tissue>
    </source>
</reference>
<dbReference type="Proteomes" id="UP000233551">
    <property type="component" value="Unassembled WGS sequence"/>
</dbReference>
<protein>
    <submittedName>
        <fullName evidence="2">Uncharacterized protein</fullName>
    </submittedName>
</protein>
<accession>A0A2I0KYM4</accession>
<evidence type="ECO:0000256" key="1">
    <source>
        <dbReference type="SAM" id="MobiDB-lite"/>
    </source>
</evidence>
<name>A0A2I0KYM4_PUNGR</name>
<feature type="region of interest" description="Disordered" evidence="1">
    <location>
        <begin position="118"/>
        <end position="167"/>
    </location>
</feature>
<keyword evidence="3" id="KW-1185">Reference proteome</keyword>
<gene>
    <name evidence="2" type="ORF">CRG98_006013</name>
</gene>